<evidence type="ECO:0000256" key="2">
    <source>
        <dbReference type="ARBA" id="ARBA00022475"/>
    </source>
</evidence>
<dbReference type="PROSITE" id="PS50850">
    <property type="entry name" value="MFS"/>
    <property type="match status" value="1"/>
</dbReference>
<dbReference type="EMBL" id="JAERWL010000002">
    <property type="protein sequence ID" value="MBM9475041.1"/>
    <property type="molecule type" value="Genomic_DNA"/>
</dbReference>
<dbReference type="PANTHER" id="PTHR43124">
    <property type="entry name" value="PURINE EFFLUX PUMP PBUE"/>
    <property type="match status" value="1"/>
</dbReference>
<reference evidence="8" key="1">
    <citation type="submission" date="2021-01" db="EMBL/GenBank/DDBJ databases">
        <title>KCTC 19127 draft genome.</title>
        <authorList>
            <person name="An D."/>
        </authorList>
    </citation>
    <scope>NUCLEOTIDE SEQUENCE</scope>
    <source>
        <strain evidence="8">KCTC 19127</strain>
    </source>
</reference>
<feature type="transmembrane region" description="Helical" evidence="6">
    <location>
        <begin position="347"/>
        <end position="367"/>
    </location>
</feature>
<keyword evidence="4 6" id="KW-1133">Transmembrane helix</keyword>
<dbReference type="AlphaFoldDB" id="A0A938YCB7"/>
<dbReference type="PANTHER" id="PTHR43124:SF3">
    <property type="entry name" value="CHLORAMPHENICOL EFFLUX PUMP RV0191"/>
    <property type="match status" value="1"/>
</dbReference>
<feature type="transmembrane region" description="Helical" evidence="6">
    <location>
        <begin position="98"/>
        <end position="121"/>
    </location>
</feature>
<comment type="caution">
    <text evidence="8">The sequence shown here is derived from an EMBL/GenBank/DDBJ whole genome shotgun (WGS) entry which is preliminary data.</text>
</comment>
<feature type="transmembrane region" description="Helical" evidence="6">
    <location>
        <begin position="284"/>
        <end position="306"/>
    </location>
</feature>
<feature type="transmembrane region" description="Helical" evidence="6">
    <location>
        <begin position="158"/>
        <end position="179"/>
    </location>
</feature>
<feature type="transmembrane region" description="Helical" evidence="6">
    <location>
        <begin position="312"/>
        <end position="335"/>
    </location>
</feature>
<feature type="transmembrane region" description="Helical" evidence="6">
    <location>
        <begin position="133"/>
        <end position="152"/>
    </location>
</feature>
<proteinExistence type="predicted"/>
<evidence type="ECO:0000256" key="6">
    <source>
        <dbReference type="SAM" id="Phobius"/>
    </source>
</evidence>
<dbReference type="GO" id="GO:0022857">
    <property type="term" value="F:transmembrane transporter activity"/>
    <property type="evidence" value="ECO:0007669"/>
    <property type="project" value="InterPro"/>
</dbReference>
<evidence type="ECO:0000256" key="4">
    <source>
        <dbReference type="ARBA" id="ARBA00022989"/>
    </source>
</evidence>
<feature type="domain" description="Major facilitator superfamily (MFS) profile" evidence="7">
    <location>
        <begin position="8"/>
        <end position="411"/>
    </location>
</feature>
<dbReference type="SUPFAM" id="SSF103473">
    <property type="entry name" value="MFS general substrate transporter"/>
    <property type="match status" value="1"/>
</dbReference>
<gene>
    <name evidence="8" type="ORF">JL107_01150</name>
</gene>
<dbReference type="InterPro" id="IPR011701">
    <property type="entry name" value="MFS"/>
</dbReference>
<comment type="subcellular location">
    <subcellularLocation>
        <location evidence="1">Cell membrane</location>
        <topology evidence="1">Multi-pass membrane protein</topology>
    </subcellularLocation>
</comment>
<protein>
    <submittedName>
        <fullName evidence="8">MFS transporter</fullName>
    </submittedName>
</protein>
<evidence type="ECO:0000256" key="5">
    <source>
        <dbReference type="ARBA" id="ARBA00023136"/>
    </source>
</evidence>
<organism evidence="8 9">
    <name type="scientific">Nakamurella flavida</name>
    <dbReference type="NCBI Taxonomy" id="363630"/>
    <lineage>
        <taxon>Bacteria</taxon>
        <taxon>Bacillati</taxon>
        <taxon>Actinomycetota</taxon>
        <taxon>Actinomycetes</taxon>
        <taxon>Nakamurellales</taxon>
        <taxon>Nakamurellaceae</taxon>
        <taxon>Nakamurella</taxon>
    </lineage>
</organism>
<keyword evidence="2" id="KW-1003">Cell membrane</keyword>
<feature type="transmembrane region" description="Helical" evidence="6">
    <location>
        <begin position="37"/>
        <end position="58"/>
    </location>
</feature>
<evidence type="ECO:0000259" key="7">
    <source>
        <dbReference type="PROSITE" id="PS50850"/>
    </source>
</evidence>
<sequence>MTGLPWVIWGVGAGVYFLAVFNRTSLGVAGPMAADRLHVGAAALGTFVVLQLAVYAVMQIPTGILVDRYGARRMLLAATLVMGTAQLLFAVVDSYVPALLARGLLGMGDAMTYISVLRLVAGWFPARRYPTQAVFTGLVGMAGNVVATVPLTGMLHGWGWGPTFALAGGLSLAYSVLLLRPATAAPFRERDERAAAGPVQGARVWTEVKLAWQLPSGRLGFWVHLTTMACPTTFGVLWGYPYLTQGLGYAPSTAAGMLLAFVLGGVAASLVIGPTVARRPVVRIPIAVSVSLLCLVGWITLIAWPGGRPPTALVVAVVIALSIGGPASSVGFLLARDYNPRHRISTATGLVNVGGFAGAVLSVYLVGQILDLVDGGGDTHSLAAFRWAFGVFVVVTVLGLLRLLTWWRRTRAAVLLADARGESVPFSISPHRGDLVDEEMLAVEAAAAERDRRLVEDMGDPLWVPRVPR</sequence>
<evidence type="ECO:0000256" key="3">
    <source>
        <dbReference type="ARBA" id="ARBA00022692"/>
    </source>
</evidence>
<keyword evidence="3 6" id="KW-0812">Transmembrane</keyword>
<evidence type="ECO:0000256" key="1">
    <source>
        <dbReference type="ARBA" id="ARBA00004651"/>
    </source>
</evidence>
<dbReference type="InterPro" id="IPR020846">
    <property type="entry name" value="MFS_dom"/>
</dbReference>
<evidence type="ECO:0000313" key="8">
    <source>
        <dbReference type="EMBL" id="MBM9475041.1"/>
    </source>
</evidence>
<feature type="transmembrane region" description="Helical" evidence="6">
    <location>
        <begin position="70"/>
        <end position="92"/>
    </location>
</feature>
<dbReference type="RefSeq" id="WP_205255194.1">
    <property type="nucleotide sequence ID" value="NZ_BAAAPV010000001.1"/>
</dbReference>
<feature type="transmembrane region" description="Helical" evidence="6">
    <location>
        <begin position="219"/>
        <end position="240"/>
    </location>
</feature>
<feature type="transmembrane region" description="Helical" evidence="6">
    <location>
        <begin position="252"/>
        <end position="272"/>
    </location>
</feature>
<dbReference type="Gene3D" id="1.20.1250.20">
    <property type="entry name" value="MFS general substrate transporter like domains"/>
    <property type="match status" value="2"/>
</dbReference>
<dbReference type="GO" id="GO:0005886">
    <property type="term" value="C:plasma membrane"/>
    <property type="evidence" value="ECO:0007669"/>
    <property type="project" value="UniProtKB-SubCell"/>
</dbReference>
<dbReference type="Pfam" id="PF07690">
    <property type="entry name" value="MFS_1"/>
    <property type="match status" value="1"/>
</dbReference>
<dbReference type="InterPro" id="IPR036259">
    <property type="entry name" value="MFS_trans_sf"/>
</dbReference>
<name>A0A938YCB7_9ACTN</name>
<accession>A0A938YCB7</accession>
<feature type="transmembrane region" description="Helical" evidence="6">
    <location>
        <begin position="387"/>
        <end position="407"/>
    </location>
</feature>
<dbReference type="InterPro" id="IPR050189">
    <property type="entry name" value="MFS_Efflux_Transporters"/>
</dbReference>
<keyword evidence="9" id="KW-1185">Reference proteome</keyword>
<keyword evidence="5 6" id="KW-0472">Membrane</keyword>
<feature type="transmembrane region" description="Helical" evidence="6">
    <location>
        <begin position="7"/>
        <end position="25"/>
    </location>
</feature>
<evidence type="ECO:0000313" key="9">
    <source>
        <dbReference type="Proteomes" id="UP000663801"/>
    </source>
</evidence>
<dbReference type="Proteomes" id="UP000663801">
    <property type="component" value="Unassembled WGS sequence"/>
</dbReference>